<sequence length="620" mass="69853">MASGTLKLADWSVAKKGLTLFLNNKPEESNILFASRSDSFHIKTAQCYISFMNALMTFEDNQLQQATKLLKDTGRDCENDINWLKCMTNKLLGSDPTINDDYGMKLERQIVAADTQLCAAILVLVQQGEISSYVRIGWMMRKAWRIYQQTYCQILHLYRRTFGINPSGFNGKYTINECNLNWSTNSSSNDTGGSLTPAAISSTPKLPLSSTSTLKNSLSMIFSFSNISTADQQNIKEFNFVEPAQVIRLMSAVSFGYGIFQLCTSLVPPSLLKLIHFLGFEGNRRIGLTALMYARLGEDMRAPLATLALLCYHTIIRPFCSPHDCRNIKAGINAAKQLISECQEEYPNSSLFLFFTGQTEKLQSNIDAALEAHDKAMKVSSSQREIQLLCLHEIAWCHVIKLNYAGAHNAFERLQNESRWCKSLHVYLSAVCAGANGNYDDILKIHSKIQAMINTTKSMTQLDIFVSRRVSKLINHNGNAYPPAYYRMLVYELLYLWHTMTSCSVESLCNIISECTNNRDDEPMVGLSYLIAGAAYLYLNKNSTAIKCFRSCLKYRIPTNDIEDQHISSFALYELGVGLCNSNRVEEGKIALIKAQSQYTNYDFESRLSIRIQSALKSYL</sequence>
<reference evidence="1" key="2">
    <citation type="submission" date="2023-03" db="EMBL/GenBank/DDBJ databases">
        <authorList>
            <person name="Inwood S.N."/>
            <person name="Skelly J.G."/>
            <person name="Guhlin J."/>
            <person name="Harrop T.W.R."/>
            <person name="Goldson S.G."/>
            <person name="Dearden P.K."/>
        </authorList>
    </citation>
    <scope>NUCLEOTIDE SEQUENCE</scope>
    <source>
        <strain evidence="1">Lincoln</strain>
        <tissue evidence="1">Whole body</tissue>
    </source>
</reference>
<dbReference type="AlphaFoldDB" id="A0AA39F2W1"/>
<comment type="caution">
    <text evidence="1">The sequence shown here is derived from an EMBL/GenBank/DDBJ whole genome shotgun (WGS) entry which is preliminary data.</text>
</comment>
<evidence type="ECO:0008006" key="3">
    <source>
        <dbReference type="Google" id="ProtNLM"/>
    </source>
</evidence>
<name>A0AA39F2W1_MICHY</name>
<evidence type="ECO:0000313" key="1">
    <source>
        <dbReference type="EMBL" id="KAK0161923.1"/>
    </source>
</evidence>
<dbReference type="PANTHER" id="PTHR31859">
    <property type="entry name" value="TETRATRICOPEPTIDE REPEAT PROTEIN 39 FAMILY MEMBER"/>
    <property type="match status" value="1"/>
</dbReference>
<accession>A0AA39F2W1</accession>
<gene>
    <name evidence="1" type="ORF">PV327_008320</name>
</gene>
<proteinExistence type="predicted"/>
<dbReference type="Pfam" id="PF10300">
    <property type="entry name" value="Iml2-TPR_39"/>
    <property type="match status" value="1"/>
</dbReference>
<dbReference type="InterPro" id="IPR019412">
    <property type="entry name" value="IML2/TPR_39"/>
</dbReference>
<evidence type="ECO:0000313" key="2">
    <source>
        <dbReference type="Proteomes" id="UP001168972"/>
    </source>
</evidence>
<dbReference type="EMBL" id="JAQQBR010001834">
    <property type="protein sequence ID" value="KAK0161923.1"/>
    <property type="molecule type" value="Genomic_DNA"/>
</dbReference>
<dbReference type="SUPFAM" id="SSF48452">
    <property type="entry name" value="TPR-like"/>
    <property type="match status" value="2"/>
</dbReference>
<protein>
    <recommendedName>
        <fullName evidence="3">Tetratricopeptide repeat protein 39C</fullName>
    </recommendedName>
</protein>
<dbReference type="Gene3D" id="1.25.40.10">
    <property type="entry name" value="Tetratricopeptide repeat domain"/>
    <property type="match status" value="1"/>
</dbReference>
<reference evidence="1" key="1">
    <citation type="journal article" date="2023" name="bioRxiv">
        <title>Scaffold-level genome assemblies of two parasitoid biocontrol wasps reveal the parthenogenesis mechanism and an associated novel virus.</title>
        <authorList>
            <person name="Inwood S."/>
            <person name="Skelly J."/>
            <person name="Guhlin J."/>
            <person name="Harrop T."/>
            <person name="Goldson S."/>
            <person name="Dearden P."/>
        </authorList>
    </citation>
    <scope>NUCLEOTIDE SEQUENCE</scope>
    <source>
        <strain evidence="1">Lincoln</strain>
        <tissue evidence="1">Whole body</tissue>
    </source>
</reference>
<organism evidence="1 2">
    <name type="scientific">Microctonus hyperodae</name>
    <name type="common">Parasitoid wasp</name>
    <dbReference type="NCBI Taxonomy" id="165561"/>
    <lineage>
        <taxon>Eukaryota</taxon>
        <taxon>Metazoa</taxon>
        <taxon>Ecdysozoa</taxon>
        <taxon>Arthropoda</taxon>
        <taxon>Hexapoda</taxon>
        <taxon>Insecta</taxon>
        <taxon>Pterygota</taxon>
        <taxon>Neoptera</taxon>
        <taxon>Endopterygota</taxon>
        <taxon>Hymenoptera</taxon>
        <taxon>Apocrita</taxon>
        <taxon>Ichneumonoidea</taxon>
        <taxon>Braconidae</taxon>
        <taxon>Euphorinae</taxon>
        <taxon>Microctonus</taxon>
    </lineage>
</organism>
<dbReference type="InterPro" id="IPR011990">
    <property type="entry name" value="TPR-like_helical_dom_sf"/>
</dbReference>
<dbReference type="GO" id="GO:0060271">
    <property type="term" value="P:cilium assembly"/>
    <property type="evidence" value="ECO:0007669"/>
    <property type="project" value="TreeGrafter"/>
</dbReference>
<keyword evidence="2" id="KW-1185">Reference proteome</keyword>
<dbReference type="PANTHER" id="PTHR31859:SF1">
    <property type="entry name" value="TETRATRICOPEPTIDE REPEAT PROTEIN 39C"/>
    <property type="match status" value="1"/>
</dbReference>
<dbReference type="Proteomes" id="UP001168972">
    <property type="component" value="Unassembled WGS sequence"/>
</dbReference>